<evidence type="ECO:0000313" key="3">
    <source>
        <dbReference type="EMBL" id="PHQ48001.1"/>
    </source>
</evidence>
<accession>A0A2G1X9W4</accession>
<dbReference type="Pfam" id="PF08378">
    <property type="entry name" value="NERD"/>
    <property type="match status" value="1"/>
</dbReference>
<dbReference type="Proteomes" id="UP000222531">
    <property type="component" value="Unassembled WGS sequence"/>
</dbReference>
<evidence type="ECO:0000313" key="4">
    <source>
        <dbReference type="Proteomes" id="UP000222531"/>
    </source>
</evidence>
<proteinExistence type="predicted"/>
<dbReference type="OrthoDB" id="5793358at2"/>
<evidence type="ECO:0000256" key="1">
    <source>
        <dbReference type="SAM" id="MobiDB-lite"/>
    </source>
</evidence>
<feature type="region of interest" description="Disordered" evidence="1">
    <location>
        <begin position="1"/>
        <end position="26"/>
    </location>
</feature>
<comment type="caution">
    <text evidence="3">The sequence shown here is derived from an EMBL/GenBank/DDBJ whole genome shotgun (WGS) entry which is preliminary data.</text>
</comment>
<feature type="domain" description="NERD" evidence="2">
    <location>
        <begin position="110"/>
        <end position="216"/>
    </location>
</feature>
<evidence type="ECO:0000259" key="2">
    <source>
        <dbReference type="Pfam" id="PF08378"/>
    </source>
</evidence>
<organism evidence="3 4">
    <name type="scientific">Streptomyces cinnamoneus</name>
    <name type="common">Streptoverticillium cinnamoneum</name>
    <dbReference type="NCBI Taxonomy" id="53446"/>
    <lineage>
        <taxon>Bacteria</taxon>
        <taxon>Bacillati</taxon>
        <taxon>Actinomycetota</taxon>
        <taxon>Actinomycetes</taxon>
        <taxon>Kitasatosporales</taxon>
        <taxon>Streptomycetaceae</taxon>
        <taxon>Streptomyces</taxon>
        <taxon>Streptomyces cinnamoneus group</taxon>
    </lineage>
</organism>
<reference evidence="3 4" key="1">
    <citation type="journal article" date="2017" name="Biochemistry">
        <title>Identification of the Biosynthetic Pathway for the Antibiotic Bicyclomycin.</title>
        <authorList>
            <person name="Patteson J."/>
            <person name="Cai W."/>
            <person name="Johnson R.A."/>
            <person name="Santa Maria K."/>
            <person name="Li B."/>
        </authorList>
    </citation>
    <scope>NUCLEOTIDE SEQUENCE [LARGE SCALE GENOMIC DNA]</scope>
    <source>
        <strain evidence="3 4">ATCC 21532</strain>
    </source>
</reference>
<name>A0A2G1X9W4_STRCJ</name>
<dbReference type="AlphaFoldDB" id="A0A2G1X9W4"/>
<protein>
    <recommendedName>
        <fullName evidence="2">NERD domain-containing protein</fullName>
    </recommendedName>
</protein>
<keyword evidence="4" id="KW-1185">Reference proteome</keyword>
<dbReference type="EMBL" id="NHZO01000168">
    <property type="protein sequence ID" value="PHQ48001.1"/>
    <property type="molecule type" value="Genomic_DNA"/>
</dbReference>
<sequence>MGSTRRPRPPFAPALPPNRADTVGSPASAAGWRVGVMGVCERPEAKRSAIGRPYDPERLFLPPDDDLAPNRPGETLRARLDASRTGRAGLVLARLLGRRPVEDSWRRRLAAEQVVGAELEELTAGGWEVVHSIVLPGGPASAVISHLLIGPGGVFCVASEPTRRAHAEVGDSAVRVVGERHPRPCVRRARHSAARASLALSRGCGFLVRVLPVLVLVGPPSWEVAASLEDVRVLGEREVAGLGALGGALHPHRVDRIHTVARNRRVWLGA</sequence>
<gene>
    <name evidence="3" type="ORF">BLA24_31595</name>
</gene>
<dbReference type="InterPro" id="IPR011528">
    <property type="entry name" value="NERD"/>
</dbReference>